<keyword evidence="1" id="KW-0812">Transmembrane</keyword>
<proteinExistence type="predicted"/>
<name>A0A2G5TFP8_9PELO</name>
<dbReference type="PANTHER" id="PTHR35855:SF1">
    <property type="entry name" value="CUB DOMAIN-CONTAINING PROTEIN-RELATED"/>
    <property type="match status" value="1"/>
</dbReference>
<keyword evidence="4" id="KW-1185">Reference proteome</keyword>
<keyword evidence="2" id="KW-0732">Signal</keyword>
<sequence length="246" mass="27036">MFSLYSAILLFTIFSVSAATGHLRLEITASDHCNLHLKTSSSFQSVLLTMGTPRIVSFHPKIDQETLEITFSRKGMTPQTHLYQMRKSNQANHQTFIFKDTVILVQSYFECDAGFYGDDCLEDTTTTSTTTTTKTTTTTEATTTIGTTTPATTRRNVVTASAPIQSDVSANTILCGSLIVVILILLVLIDVVCVVIRPKQQAIYIQPQIPSPIPTKCKITIEDSRCNTPESVRYTACPIKSVTISL</sequence>
<accession>A0A2G5TFP8</accession>
<evidence type="ECO:0008006" key="5">
    <source>
        <dbReference type="Google" id="ProtNLM"/>
    </source>
</evidence>
<feature type="chain" id="PRO_5013962699" description="ZP domain-containing protein" evidence="2">
    <location>
        <begin position="19"/>
        <end position="246"/>
    </location>
</feature>
<organism evidence="3 4">
    <name type="scientific">Caenorhabditis nigoni</name>
    <dbReference type="NCBI Taxonomy" id="1611254"/>
    <lineage>
        <taxon>Eukaryota</taxon>
        <taxon>Metazoa</taxon>
        <taxon>Ecdysozoa</taxon>
        <taxon>Nematoda</taxon>
        <taxon>Chromadorea</taxon>
        <taxon>Rhabditida</taxon>
        <taxon>Rhabditina</taxon>
        <taxon>Rhabditomorpha</taxon>
        <taxon>Rhabditoidea</taxon>
        <taxon>Rhabditidae</taxon>
        <taxon>Peloderinae</taxon>
        <taxon>Caenorhabditis</taxon>
    </lineage>
</organism>
<dbReference type="AlphaFoldDB" id="A0A2G5TFP8"/>
<keyword evidence="1" id="KW-1133">Transmembrane helix</keyword>
<comment type="caution">
    <text evidence="3">The sequence shown here is derived from an EMBL/GenBank/DDBJ whole genome shotgun (WGS) entry which is preliminary data.</text>
</comment>
<dbReference type="Proteomes" id="UP000230233">
    <property type="component" value="Chromosome V"/>
</dbReference>
<feature type="signal peptide" evidence="2">
    <location>
        <begin position="1"/>
        <end position="18"/>
    </location>
</feature>
<dbReference type="InterPro" id="IPR053132">
    <property type="entry name" value="Mesendoderm_Regulator"/>
</dbReference>
<evidence type="ECO:0000256" key="2">
    <source>
        <dbReference type="SAM" id="SignalP"/>
    </source>
</evidence>
<evidence type="ECO:0000256" key="1">
    <source>
        <dbReference type="SAM" id="Phobius"/>
    </source>
</evidence>
<feature type="transmembrane region" description="Helical" evidence="1">
    <location>
        <begin position="176"/>
        <end position="196"/>
    </location>
</feature>
<evidence type="ECO:0000313" key="4">
    <source>
        <dbReference type="Proteomes" id="UP000230233"/>
    </source>
</evidence>
<protein>
    <recommendedName>
        <fullName evidence="5">ZP domain-containing protein</fullName>
    </recommendedName>
</protein>
<gene>
    <name evidence="3" type="primary">Cnig_chr_V.g18776</name>
    <name evidence="3" type="ORF">B9Z55_018776</name>
</gene>
<keyword evidence="1" id="KW-0472">Membrane</keyword>
<dbReference type="OrthoDB" id="5849774at2759"/>
<evidence type="ECO:0000313" key="3">
    <source>
        <dbReference type="EMBL" id="PIC26097.1"/>
    </source>
</evidence>
<dbReference type="PANTHER" id="PTHR35855">
    <property type="entry name" value="PROTEIN CBG11437-RELATED"/>
    <property type="match status" value="1"/>
</dbReference>
<reference evidence="4" key="1">
    <citation type="submission" date="2017-10" db="EMBL/GenBank/DDBJ databases">
        <title>Rapid genome shrinkage in a self-fertile nematode reveals novel sperm competition proteins.</title>
        <authorList>
            <person name="Yin D."/>
            <person name="Schwarz E.M."/>
            <person name="Thomas C.G."/>
            <person name="Felde R.L."/>
            <person name="Korf I.F."/>
            <person name="Cutter A.D."/>
            <person name="Schartner C.M."/>
            <person name="Ralston E.J."/>
            <person name="Meyer B.J."/>
            <person name="Haag E.S."/>
        </authorList>
    </citation>
    <scope>NUCLEOTIDE SEQUENCE [LARGE SCALE GENOMIC DNA]</scope>
    <source>
        <strain evidence="4">JU1422</strain>
    </source>
</reference>
<dbReference type="EMBL" id="PDUG01000005">
    <property type="protein sequence ID" value="PIC26097.1"/>
    <property type="molecule type" value="Genomic_DNA"/>
</dbReference>